<organism evidence="1 2">
    <name type="scientific">Flavobacterium muglaense</name>
    <dbReference type="NCBI Taxonomy" id="2764716"/>
    <lineage>
        <taxon>Bacteria</taxon>
        <taxon>Pseudomonadati</taxon>
        <taxon>Bacteroidota</taxon>
        <taxon>Flavobacteriia</taxon>
        <taxon>Flavobacteriales</taxon>
        <taxon>Flavobacteriaceae</taxon>
        <taxon>Flavobacterium</taxon>
    </lineage>
</organism>
<name>A0A923MXT5_9FLAO</name>
<dbReference type="SUPFAM" id="SSF88713">
    <property type="entry name" value="Glycoside hydrolase/deacetylase"/>
    <property type="match status" value="1"/>
</dbReference>
<dbReference type="EMBL" id="JACRUL010000005">
    <property type="protein sequence ID" value="MBC5843571.1"/>
    <property type="molecule type" value="Genomic_DNA"/>
</dbReference>
<keyword evidence="2" id="KW-1185">Reference proteome</keyword>
<dbReference type="AlphaFoldDB" id="A0A923MXT5"/>
<gene>
    <name evidence="1" type="ORF">H8R25_03850</name>
</gene>
<dbReference type="Proteomes" id="UP000641454">
    <property type="component" value="Unassembled WGS sequence"/>
</dbReference>
<dbReference type="GO" id="GO:0005975">
    <property type="term" value="P:carbohydrate metabolic process"/>
    <property type="evidence" value="ECO:0007669"/>
    <property type="project" value="InterPro"/>
</dbReference>
<dbReference type="RefSeq" id="WP_187017243.1">
    <property type="nucleotide sequence ID" value="NZ_JACRUK010000005.1"/>
</dbReference>
<comment type="caution">
    <text evidence="1">The sequence shown here is derived from an EMBL/GenBank/DDBJ whole genome shotgun (WGS) entry which is preliminary data.</text>
</comment>
<proteinExistence type="predicted"/>
<dbReference type="Gene3D" id="3.20.20.370">
    <property type="entry name" value="Glycoside hydrolase/deacetylase"/>
    <property type="match status" value="1"/>
</dbReference>
<dbReference type="InterPro" id="IPR011330">
    <property type="entry name" value="Glyco_hydro/deAcase_b/a-brl"/>
</dbReference>
<evidence type="ECO:0000313" key="1">
    <source>
        <dbReference type="EMBL" id="MBC5843571.1"/>
    </source>
</evidence>
<accession>A0A923MXT5</accession>
<evidence type="ECO:0000313" key="2">
    <source>
        <dbReference type="Proteomes" id="UP000641454"/>
    </source>
</evidence>
<sequence length="303" mass="35142">MKKVYLTVDIETIVSGISRSENYLAGVYLASMYMAEELRKRDLKATFFISLSSKQAGIDQKEYTECVKWLIHSLSAYENVKIEPHIHAFNLPVSFECKDDAFNKYNQSQQTELLTFAKDFFSNQGIEVESFRPGGFSANDSYYNSLVDAGYKNSSLLQKEKKINLDMLTGEVFEAEVYKTQSGIIEYPVTSVRIKSIKNKIEIVNLSPDFFKLSSVENCIRDLNYININFHSFSIYLNRLIRENHNGLFTNNIKFLFFENILNKLLKSTSIQTINTKTIVCREFINWIDFIKNNKYETFFIGE</sequence>
<reference evidence="1 2" key="1">
    <citation type="submission" date="2020-08" db="EMBL/GenBank/DDBJ databases">
        <title>Description of novel Flavobacterium F-392 isolate.</title>
        <authorList>
            <person name="Saticioglu I.B."/>
            <person name="Duman M."/>
            <person name="Altun S."/>
        </authorList>
    </citation>
    <scope>NUCLEOTIDE SEQUENCE [LARGE SCALE GENOMIC DNA]</scope>
    <source>
        <strain evidence="1 2">F-392</strain>
    </source>
</reference>
<protein>
    <recommendedName>
        <fullName evidence="3">Polysaccharide deacetylase</fullName>
    </recommendedName>
</protein>
<evidence type="ECO:0008006" key="3">
    <source>
        <dbReference type="Google" id="ProtNLM"/>
    </source>
</evidence>